<protein>
    <submittedName>
        <fullName evidence="1">Uncharacterized protein</fullName>
    </submittedName>
</protein>
<evidence type="ECO:0000313" key="1">
    <source>
        <dbReference type="EMBL" id="CAK9311501.1"/>
    </source>
</evidence>
<name>A0ABP0XVW2_9ROSI</name>
<sequence>MGAIYSLIAREEAILIAHRKRNGELGVKTERDEDLELLYLGEGRFEEAEKEVEEGLRLLLTWGSAWDKRMPWQALIAWGRVLLMKG</sequence>
<accession>A0ABP0XVW2</accession>
<reference evidence="1 2" key="1">
    <citation type="submission" date="2024-03" db="EMBL/GenBank/DDBJ databases">
        <authorList>
            <person name="Gkanogiannis A."/>
            <person name="Becerra Lopez-Lavalle L."/>
        </authorList>
    </citation>
    <scope>NUCLEOTIDE SEQUENCE [LARGE SCALE GENOMIC DNA]</scope>
</reference>
<proteinExistence type="predicted"/>
<dbReference type="PANTHER" id="PTHR37391">
    <property type="entry name" value="E3 UBIQUITIN-PROTEIN LIGASE"/>
    <property type="match status" value="1"/>
</dbReference>
<dbReference type="EMBL" id="OZ021744">
    <property type="protein sequence ID" value="CAK9311501.1"/>
    <property type="molecule type" value="Genomic_DNA"/>
</dbReference>
<gene>
    <name evidence="1" type="ORF">CITCOLO1_LOCUS3161</name>
</gene>
<dbReference type="PANTHER" id="PTHR37391:SF2">
    <property type="entry name" value="E3 UBIQUITIN-PROTEIN LIGASE"/>
    <property type="match status" value="1"/>
</dbReference>
<organism evidence="1 2">
    <name type="scientific">Citrullus colocynthis</name>
    <name type="common">colocynth</name>
    <dbReference type="NCBI Taxonomy" id="252529"/>
    <lineage>
        <taxon>Eukaryota</taxon>
        <taxon>Viridiplantae</taxon>
        <taxon>Streptophyta</taxon>
        <taxon>Embryophyta</taxon>
        <taxon>Tracheophyta</taxon>
        <taxon>Spermatophyta</taxon>
        <taxon>Magnoliopsida</taxon>
        <taxon>eudicotyledons</taxon>
        <taxon>Gunneridae</taxon>
        <taxon>Pentapetalae</taxon>
        <taxon>rosids</taxon>
        <taxon>fabids</taxon>
        <taxon>Cucurbitales</taxon>
        <taxon>Cucurbitaceae</taxon>
        <taxon>Benincaseae</taxon>
        <taxon>Citrullus</taxon>
    </lineage>
</organism>
<keyword evidence="2" id="KW-1185">Reference proteome</keyword>
<dbReference type="Proteomes" id="UP001642487">
    <property type="component" value="Chromosome 10"/>
</dbReference>
<evidence type="ECO:0000313" key="2">
    <source>
        <dbReference type="Proteomes" id="UP001642487"/>
    </source>
</evidence>